<evidence type="ECO:0000259" key="10">
    <source>
        <dbReference type="Pfam" id="PF00591"/>
    </source>
</evidence>
<dbReference type="FunFam" id="3.40.1030.10:FF:000002">
    <property type="entry name" value="Anthranilate phosphoribosyltransferase"/>
    <property type="match status" value="1"/>
</dbReference>
<evidence type="ECO:0000256" key="6">
    <source>
        <dbReference type="ARBA" id="ARBA00023141"/>
    </source>
</evidence>
<comment type="subunit">
    <text evidence="9">Homodimer.</text>
</comment>
<reference evidence="12 13" key="1">
    <citation type="submission" date="2019-08" db="EMBL/GenBank/DDBJ databases">
        <title>100 year-old enigma solved: identification of Planctomyces bekefii, the type genus and species of the phylum Planctomycetes.</title>
        <authorList>
            <person name="Svetlana D.N."/>
            <person name="Overmann J."/>
        </authorList>
    </citation>
    <scope>NUCLEOTIDE SEQUENCE [LARGE SCALE GENOMIC DNA]</scope>
    <source>
        <strain evidence="12">Phe10_nw2017</strain>
    </source>
</reference>
<dbReference type="EC" id="2.4.2.18" evidence="9"/>
<dbReference type="SUPFAM" id="SSF47648">
    <property type="entry name" value="Nucleoside phosphorylase/phosphoribosyltransferase N-terminal domain"/>
    <property type="match status" value="1"/>
</dbReference>
<keyword evidence="6 9" id="KW-0057">Aromatic amino acid biosynthesis</keyword>
<dbReference type="EMBL" id="SRHE01000297">
    <property type="protein sequence ID" value="TWW09369.1"/>
    <property type="molecule type" value="Genomic_DNA"/>
</dbReference>
<dbReference type="GO" id="GO:0000287">
    <property type="term" value="F:magnesium ion binding"/>
    <property type="evidence" value="ECO:0007669"/>
    <property type="project" value="UniProtKB-UniRule"/>
</dbReference>
<name>A0A5C6M5I3_9PLAN</name>
<protein>
    <recommendedName>
        <fullName evidence="9">Anthranilate phosphoribosyltransferase</fullName>
        <ecNumber evidence="9">2.4.2.18</ecNumber>
    </recommendedName>
</protein>
<dbReference type="InterPro" id="IPR017459">
    <property type="entry name" value="Glycosyl_Trfase_fam3_N_dom"/>
</dbReference>
<feature type="binding site" evidence="9">
    <location>
        <position position="229"/>
    </location>
    <ligand>
        <name>Mg(2+)</name>
        <dbReference type="ChEBI" id="CHEBI:18420"/>
        <label>2</label>
    </ligand>
</feature>
<comment type="catalytic activity">
    <reaction evidence="7 9">
        <text>N-(5-phospho-beta-D-ribosyl)anthranilate + diphosphate = 5-phospho-alpha-D-ribose 1-diphosphate + anthranilate</text>
        <dbReference type="Rhea" id="RHEA:11768"/>
        <dbReference type="ChEBI" id="CHEBI:16567"/>
        <dbReference type="ChEBI" id="CHEBI:18277"/>
        <dbReference type="ChEBI" id="CHEBI:33019"/>
        <dbReference type="ChEBI" id="CHEBI:58017"/>
        <dbReference type="EC" id="2.4.2.18"/>
    </reaction>
</comment>
<keyword evidence="9" id="KW-0479">Metal-binding</keyword>
<feature type="binding site" evidence="9">
    <location>
        <position position="228"/>
    </location>
    <ligand>
        <name>Mg(2+)</name>
        <dbReference type="ChEBI" id="CHEBI:18420"/>
        <label>2</label>
    </ligand>
</feature>
<dbReference type="Proteomes" id="UP000321083">
    <property type="component" value="Unassembled WGS sequence"/>
</dbReference>
<evidence type="ECO:0000313" key="13">
    <source>
        <dbReference type="Proteomes" id="UP000321083"/>
    </source>
</evidence>
<dbReference type="GO" id="GO:0004048">
    <property type="term" value="F:anthranilate phosphoribosyltransferase activity"/>
    <property type="evidence" value="ECO:0007669"/>
    <property type="project" value="UniProtKB-UniRule"/>
</dbReference>
<keyword evidence="3 9" id="KW-0328">Glycosyltransferase</keyword>
<evidence type="ECO:0000256" key="8">
    <source>
        <dbReference type="ARBA" id="ARBA00061188"/>
    </source>
</evidence>
<evidence type="ECO:0000256" key="3">
    <source>
        <dbReference type="ARBA" id="ARBA00022676"/>
    </source>
</evidence>
<feature type="binding site" evidence="9">
    <location>
        <position position="83"/>
    </location>
    <ligand>
        <name>anthranilate</name>
        <dbReference type="ChEBI" id="CHEBI:16567"/>
        <label>1</label>
    </ligand>
</feature>
<feature type="binding site" evidence="9">
    <location>
        <position position="91"/>
    </location>
    <ligand>
        <name>5-phospho-alpha-D-ribose 1-diphosphate</name>
        <dbReference type="ChEBI" id="CHEBI:58017"/>
    </ligand>
</feature>
<dbReference type="SUPFAM" id="SSF52418">
    <property type="entry name" value="Nucleoside phosphorylase/phosphoribosyltransferase catalytic domain"/>
    <property type="match status" value="1"/>
</dbReference>
<keyword evidence="4 9" id="KW-0808">Transferase</keyword>
<evidence type="ECO:0000256" key="4">
    <source>
        <dbReference type="ARBA" id="ARBA00022679"/>
    </source>
</evidence>
<dbReference type="InterPro" id="IPR035902">
    <property type="entry name" value="Nuc_phospho_transferase"/>
</dbReference>
<comment type="function">
    <text evidence="9">Catalyzes the transfer of the phosphoribosyl group of 5-phosphorylribose-1-pyrophosphate (PRPP) to anthranilate to yield N-(5'-phosphoribosyl)-anthranilate (PRA).</text>
</comment>
<dbReference type="Gene3D" id="1.20.970.10">
    <property type="entry name" value="Transferase, Pyrimidine Nucleoside Phosphorylase, Chain C"/>
    <property type="match status" value="1"/>
</dbReference>
<feature type="binding site" evidence="9">
    <location>
        <position position="114"/>
    </location>
    <ligand>
        <name>anthranilate</name>
        <dbReference type="ChEBI" id="CHEBI:16567"/>
        <label>1</label>
    </ligand>
</feature>
<evidence type="ECO:0000313" key="12">
    <source>
        <dbReference type="EMBL" id="TWW09369.1"/>
    </source>
</evidence>
<dbReference type="PANTHER" id="PTHR43285">
    <property type="entry name" value="ANTHRANILATE PHOSPHORIBOSYLTRANSFERASE"/>
    <property type="match status" value="1"/>
</dbReference>
<dbReference type="Pfam" id="PF00591">
    <property type="entry name" value="Glycos_transf_3"/>
    <property type="match status" value="1"/>
</dbReference>
<feature type="binding site" evidence="9">
    <location>
        <begin position="111"/>
        <end position="119"/>
    </location>
    <ligand>
        <name>5-phospho-alpha-D-ribose 1-diphosphate</name>
        <dbReference type="ChEBI" id="CHEBI:58017"/>
    </ligand>
</feature>
<dbReference type="InterPro" id="IPR036320">
    <property type="entry name" value="Glycosyl_Trfase_fam3_N_dom_sf"/>
</dbReference>
<feature type="binding site" evidence="9">
    <location>
        <position position="229"/>
    </location>
    <ligand>
        <name>Mg(2+)</name>
        <dbReference type="ChEBI" id="CHEBI:18420"/>
        <label>1</label>
    </ligand>
</feature>
<dbReference type="PANTHER" id="PTHR43285:SF2">
    <property type="entry name" value="ANTHRANILATE PHOSPHORIBOSYLTRANSFERASE"/>
    <property type="match status" value="1"/>
</dbReference>
<dbReference type="InterPro" id="IPR000312">
    <property type="entry name" value="Glycosyl_Trfase_fam3"/>
</dbReference>
<comment type="cofactor">
    <cofactor evidence="9">
        <name>Mg(2+)</name>
        <dbReference type="ChEBI" id="CHEBI:18420"/>
    </cofactor>
    <text evidence="9">Binds 2 magnesium ions per monomer.</text>
</comment>
<sequence length="346" mass="35816">MHGQLLSAVQGMLRGQDLTAAECSACIGVIMDGEAEALDIAAFLTALSMKWLRASELSGAASAMRARSSRIRTGRSPLIDTCGTGGDELQTFNISTAAAIVLSACGASVAKHGNRSVSSRSGSADVLEHLGVSIGLTADEAGECLDELGLAFCFAPLLHGAMKHAAPVRKQLGFPTIFNLLGPLTNPAGAEYQLLGAASDERAELLAEALRVLGGRRSLVVCGNNQLDEVALWGRTLVLDVCDGEVSRQYWTAADLGLPECDVADLRIAGADQSAAVIRDVFAGAVGPASDMVLANAGAGLYVLGRVKSPLEGVMLARSAVVSGAAGRQLERLVMWTSRAVARRSG</sequence>
<dbReference type="AlphaFoldDB" id="A0A5C6M5I3"/>
<comment type="caution">
    <text evidence="9">Lacks conserved residue(s) required for the propagation of feature annotation.</text>
</comment>
<evidence type="ECO:0000256" key="1">
    <source>
        <dbReference type="ARBA" id="ARBA00004907"/>
    </source>
</evidence>
<evidence type="ECO:0000259" key="11">
    <source>
        <dbReference type="Pfam" id="PF02885"/>
    </source>
</evidence>
<feature type="domain" description="Glycosyl transferase family 3" evidence="10">
    <location>
        <begin position="77"/>
        <end position="326"/>
    </location>
</feature>
<evidence type="ECO:0000256" key="7">
    <source>
        <dbReference type="ARBA" id="ARBA00052328"/>
    </source>
</evidence>
<comment type="similarity">
    <text evidence="8">In the C-terminal section; belongs to the anthranilate phosphoribosyltransferase family.</text>
</comment>
<dbReference type="Gene3D" id="3.40.1030.10">
    <property type="entry name" value="Nucleoside phosphorylase/phosphoribosyltransferase catalytic domain"/>
    <property type="match status" value="1"/>
</dbReference>
<evidence type="ECO:0000256" key="2">
    <source>
        <dbReference type="ARBA" id="ARBA00022605"/>
    </source>
</evidence>
<feature type="binding site" evidence="9">
    <location>
        <position position="123"/>
    </location>
    <ligand>
        <name>5-phospho-alpha-D-ribose 1-diphosphate</name>
        <dbReference type="ChEBI" id="CHEBI:58017"/>
    </ligand>
</feature>
<feature type="binding site" evidence="9">
    <location>
        <position position="169"/>
    </location>
    <ligand>
        <name>anthranilate</name>
        <dbReference type="ChEBI" id="CHEBI:16567"/>
        <label>2</label>
    </ligand>
</feature>
<feature type="domain" description="Glycosyl transferase family 3 N-terminal" evidence="11">
    <location>
        <begin position="12"/>
        <end position="67"/>
    </location>
</feature>
<gene>
    <name evidence="9 12" type="primary">trpD</name>
    <name evidence="12" type="ORF">E3A20_15030</name>
</gene>
<dbReference type="InterPro" id="IPR005940">
    <property type="entry name" value="Anthranilate_Pribosyl_Tfrase"/>
</dbReference>
<dbReference type="GO" id="GO:0000162">
    <property type="term" value="P:L-tryptophan biosynthetic process"/>
    <property type="evidence" value="ECO:0007669"/>
    <property type="project" value="UniProtKB-UniRule"/>
</dbReference>
<evidence type="ECO:0000256" key="5">
    <source>
        <dbReference type="ARBA" id="ARBA00022822"/>
    </source>
</evidence>
<dbReference type="Pfam" id="PF02885">
    <property type="entry name" value="Glycos_trans_3N"/>
    <property type="match status" value="1"/>
</dbReference>
<keyword evidence="13" id="KW-1185">Reference proteome</keyword>
<dbReference type="GO" id="GO:0005829">
    <property type="term" value="C:cytosol"/>
    <property type="evidence" value="ECO:0007669"/>
    <property type="project" value="TreeGrafter"/>
</dbReference>
<comment type="pathway">
    <text evidence="1 9">Amino-acid biosynthesis; L-tryptophan biosynthesis; L-tryptophan from chorismate: step 2/5.</text>
</comment>
<dbReference type="HAMAP" id="MF_00211">
    <property type="entry name" value="TrpD"/>
    <property type="match status" value="1"/>
</dbReference>
<accession>A0A5C6M5I3</accession>
<evidence type="ECO:0000256" key="9">
    <source>
        <dbReference type="HAMAP-Rule" id="MF_00211"/>
    </source>
</evidence>
<keyword evidence="9" id="KW-0460">Magnesium</keyword>
<feature type="binding site" evidence="9">
    <location>
        <begin position="86"/>
        <end position="87"/>
    </location>
    <ligand>
        <name>5-phospho-alpha-D-ribose 1-diphosphate</name>
        <dbReference type="ChEBI" id="CHEBI:58017"/>
    </ligand>
</feature>
<comment type="caution">
    <text evidence="12">The sequence shown here is derived from an EMBL/GenBank/DDBJ whole genome shotgun (WGS) entry which is preliminary data.</text>
</comment>
<feature type="binding site" evidence="9">
    <location>
        <position position="83"/>
    </location>
    <ligand>
        <name>5-phospho-alpha-D-ribose 1-diphosphate</name>
        <dbReference type="ChEBI" id="CHEBI:58017"/>
    </ligand>
</feature>
<comment type="similarity">
    <text evidence="9">Belongs to the anthranilate phosphoribosyltransferase family.</text>
</comment>
<reference evidence="12 13" key="2">
    <citation type="submission" date="2019-08" db="EMBL/GenBank/DDBJ databases">
        <authorList>
            <person name="Henke P."/>
        </authorList>
    </citation>
    <scope>NUCLEOTIDE SEQUENCE [LARGE SCALE GENOMIC DNA]</scope>
    <source>
        <strain evidence="12">Phe10_nw2017</strain>
    </source>
</reference>
<feature type="binding site" evidence="9">
    <location>
        <begin position="93"/>
        <end position="96"/>
    </location>
    <ligand>
        <name>5-phospho-alpha-D-ribose 1-diphosphate</name>
        <dbReference type="ChEBI" id="CHEBI:58017"/>
    </ligand>
</feature>
<dbReference type="NCBIfam" id="TIGR01245">
    <property type="entry name" value="trpD"/>
    <property type="match status" value="1"/>
</dbReference>
<proteinExistence type="inferred from homology"/>
<dbReference type="UniPathway" id="UPA00035">
    <property type="reaction ID" value="UER00041"/>
</dbReference>
<organism evidence="12 13">
    <name type="scientific">Planctomyces bekefii</name>
    <dbReference type="NCBI Taxonomy" id="1653850"/>
    <lineage>
        <taxon>Bacteria</taxon>
        <taxon>Pseudomonadati</taxon>
        <taxon>Planctomycetota</taxon>
        <taxon>Planctomycetia</taxon>
        <taxon>Planctomycetales</taxon>
        <taxon>Planctomycetaceae</taxon>
        <taxon>Planctomyces</taxon>
    </lineage>
</organism>
<feature type="binding site" evidence="9">
    <location>
        <position position="95"/>
    </location>
    <ligand>
        <name>Mg(2+)</name>
        <dbReference type="ChEBI" id="CHEBI:18420"/>
        <label>1</label>
    </ligand>
</feature>
<keyword evidence="2 9" id="KW-0028">Amino-acid biosynthesis</keyword>
<keyword evidence="5 9" id="KW-0822">Tryptophan biosynthesis</keyword>